<feature type="transmembrane region" description="Helical" evidence="12">
    <location>
        <begin position="95"/>
        <end position="116"/>
    </location>
</feature>
<name>A0ABT4E3W1_9BACL</name>
<feature type="transmembrane region" description="Helical" evidence="12">
    <location>
        <begin position="165"/>
        <end position="186"/>
    </location>
</feature>
<evidence type="ECO:0000256" key="5">
    <source>
        <dbReference type="ARBA" id="ARBA00022989"/>
    </source>
</evidence>
<evidence type="ECO:0000256" key="11">
    <source>
        <dbReference type="ARBA" id="ARBA00023444"/>
    </source>
</evidence>
<keyword evidence="2" id="KW-1003">Cell membrane</keyword>
<keyword evidence="7" id="KW-0408">Iron</keyword>
<dbReference type="Pfam" id="PF02628">
    <property type="entry name" value="COX15-CtaA"/>
    <property type="match status" value="2"/>
</dbReference>
<feature type="transmembrane region" description="Helical" evidence="12">
    <location>
        <begin position="217"/>
        <end position="238"/>
    </location>
</feature>
<evidence type="ECO:0000313" key="13">
    <source>
        <dbReference type="EMBL" id="MCY9523018.1"/>
    </source>
</evidence>
<feature type="transmembrane region" description="Helical" evidence="12">
    <location>
        <begin position="122"/>
        <end position="144"/>
    </location>
</feature>
<feature type="transmembrane region" description="Helical" evidence="12">
    <location>
        <begin position="62"/>
        <end position="83"/>
    </location>
</feature>
<keyword evidence="8" id="KW-0350">Heme biosynthesis</keyword>
<dbReference type="PANTHER" id="PTHR35457">
    <property type="entry name" value="HEME A SYNTHASE"/>
    <property type="match status" value="1"/>
</dbReference>
<protein>
    <submittedName>
        <fullName evidence="13">Heme A synthase</fullName>
    </submittedName>
</protein>
<sequence length="322" mass="35639">MNSNIYRRMKQLAYATCIGMFIVVLNGALVTKTGSGMGCGSDWPLCNGKFVPAYTIESMIEYSHRFVTGIVGLLVLASFIFVLRAARDKRDAVSYAFLTLLFTVIQAIMGALAVVFTQSPPVMALHFGISLLAFASSFLLCVVLRRYERGRAAQAAQGRPIRAEFRYGVWFTLLYTYIVIYVGAFVRHTDSSGGCMGWPLCNGEWIPDLTGGTAIAFWHRVAAALLLIVVAVMAHFAYHNHKDNREIQLCGIWAVALCAAQIISGAFVVLAMLDANLFLVASLLHTTLISGLFSVLCHMSIRVWQLRSRSLTYIHDRKVHEL</sequence>
<feature type="transmembrane region" description="Helical" evidence="12">
    <location>
        <begin position="12"/>
        <end position="30"/>
    </location>
</feature>
<keyword evidence="5 12" id="KW-1133">Transmembrane helix</keyword>
<comment type="pathway">
    <text evidence="11">Porphyrin-containing compound metabolism.</text>
</comment>
<evidence type="ECO:0000256" key="9">
    <source>
        <dbReference type="ARBA" id="ARBA00023136"/>
    </source>
</evidence>
<reference evidence="13 14" key="1">
    <citation type="submission" date="2022-05" db="EMBL/GenBank/DDBJ databases">
        <title>Genome Sequencing of Bee-Associated Microbes.</title>
        <authorList>
            <person name="Dunlap C."/>
        </authorList>
    </citation>
    <scope>NUCLEOTIDE SEQUENCE [LARGE SCALE GENOMIC DNA]</scope>
    <source>
        <strain evidence="13 14">NRRL NRS-1438</strain>
    </source>
</reference>
<evidence type="ECO:0000256" key="4">
    <source>
        <dbReference type="ARBA" id="ARBA00022723"/>
    </source>
</evidence>
<evidence type="ECO:0000256" key="6">
    <source>
        <dbReference type="ARBA" id="ARBA00023002"/>
    </source>
</evidence>
<keyword evidence="14" id="KW-1185">Reference proteome</keyword>
<dbReference type="EMBL" id="JAMDLW010000058">
    <property type="protein sequence ID" value="MCY9523018.1"/>
    <property type="molecule type" value="Genomic_DNA"/>
</dbReference>
<proteinExistence type="predicted"/>
<evidence type="ECO:0000256" key="8">
    <source>
        <dbReference type="ARBA" id="ARBA00023133"/>
    </source>
</evidence>
<evidence type="ECO:0000256" key="1">
    <source>
        <dbReference type="ARBA" id="ARBA00004141"/>
    </source>
</evidence>
<evidence type="ECO:0000256" key="12">
    <source>
        <dbReference type="SAM" id="Phobius"/>
    </source>
</evidence>
<dbReference type="InterPro" id="IPR050450">
    <property type="entry name" value="COX15/CtaA_HemeA_synthase"/>
</dbReference>
<comment type="subcellular location">
    <subcellularLocation>
        <location evidence="1">Membrane</location>
        <topology evidence="1">Multi-pass membrane protein</topology>
    </subcellularLocation>
</comment>
<gene>
    <name evidence="13" type="ORF">M5X09_25715</name>
</gene>
<evidence type="ECO:0000256" key="2">
    <source>
        <dbReference type="ARBA" id="ARBA00022475"/>
    </source>
</evidence>
<organism evidence="13 14">
    <name type="scientific">Paenibacillus apiarius</name>
    <dbReference type="NCBI Taxonomy" id="46240"/>
    <lineage>
        <taxon>Bacteria</taxon>
        <taxon>Bacillati</taxon>
        <taxon>Bacillota</taxon>
        <taxon>Bacilli</taxon>
        <taxon>Bacillales</taxon>
        <taxon>Paenibacillaceae</taxon>
        <taxon>Paenibacillus</taxon>
    </lineage>
</organism>
<accession>A0ABT4E3W1</accession>
<keyword evidence="6" id="KW-0560">Oxidoreductase</keyword>
<dbReference type="PANTHER" id="PTHR35457:SF1">
    <property type="entry name" value="HEME A SYNTHASE"/>
    <property type="match status" value="1"/>
</dbReference>
<keyword evidence="4" id="KW-0479">Metal-binding</keyword>
<keyword evidence="9 12" id="KW-0472">Membrane</keyword>
<feature type="transmembrane region" description="Helical" evidence="12">
    <location>
        <begin position="279"/>
        <end position="301"/>
    </location>
</feature>
<evidence type="ECO:0000256" key="3">
    <source>
        <dbReference type="ARBA" id="ARBA00022692"/>
    </source>
</evidence>
<comment type="caution">
    <text evidence="13">The sequence shown here is derived from an EMBL/GenBank/DDBJ whole genome shotgun (WGS) entry which is preliminary data.</text>
</comment>
<evidence type="ECO:0000256" key="7">
    <source>
        <dbReference type="ARBA" id="ARBA00023004"/>
    </source>
</evidence>
<dbReference type="Proteomes" id="UP001207626">
    <property type="component" value="Unassembled WGS sequence"/>
</dbReference>
<feature type="transmembrane region" description="Helical" evidence="12">
    <location>
        <begin position="250"/>
        <end position="273"/>
    </location>
</feature>
<dbReference type="InterPro" id="IPR003780">
    <property type="entry name" value="COX15/CtaA_fam"/>
</dbReference>
<evidence type="ECO:0000313" key="14">
    <source>
        <dbReference type="Proteomes" id="UP001207626"/>
    </source>
</evidence>
<evidence type="ECO:0000256" key="10">
    <source>
        <dbReference type="ARBA" id="ARBA00023157"/>
    </source>
</evidence>
<keyword evidence="3 12" id="KW-0812">Transmembrane</keyword>
<keyword evidence="10" id="KW-1015">Disulfide bond</keyword>